<name>A0A0A0L0G4_CUCSA</name>
<gene>
    <name evidence="1" type="ORF">Csa_4G344590</name>
</gene>
<evidence type="ECO:0000313" key="1">
    <source>
        <dbReference type="EMBL" id="KGN54514.1"/>
    </source>
</evidence>
<keyword evidence="2" id="KW-1185">Reference proteome</keyword>
<reference evidence="1 2" key="3">
    <citation type="journal article" date="2010" name="BMC Genomics">
        <title>Transcriptome sequencing and comparative analysis of cucumber flowers with different sex types.</title>
        <authorList>
            <person name="Guo S."/>
            <person name="Zheng Y."/>
            <person name="Joung J.G."/>
            <person name="Liu S."/>
            <person name="Zhang Z."/>
            <person name="Crasta O.R."/>
            <person name="Sobral B.W."/>
            <person name="Xu Y."/>
            <person name="Huang S."/>
            <person name="Fei Z."/>
        </authorList>
    </citation>
    <scope>NUCLEOTIDE SEQUENCE [LARGE SCALE GENOMIC DNA]</scope>
    <source>
        <strain evidence="2">cv. 9930</strain>
    </source>
</reference>
<accession>A0A0A0L0G4</accession>
<reference evidence="1 2" key="4">
    <citation type="journal article" date="2011" name="BMC Genomics">
        <title>RNA-Seq improves annotation of protein-coding genes in the cucumber genome.</title>
        <authorList>
            <person name="Li Z."/>
            <person name="Zhang Z."/>
            <person name="Yan P."/>
            <person name="Huang S."/>
            <person name="Fei Z."/>
            <person name="Lin K."/>
        </authorList>
    </citation>
    <scope>NUCLEOTIDE SEQUENCE [LARGE SCALE GENOMIC DNA]</scope>
    <source>
        <strain evidence="2">cv. 9930</strain>
    </source>
</reference>
<reference evidence="1 2" key="1">
    <citation type="journal article" date="2009" name="Nat. Genet.">
        <title>The genome of the cucumber, Cucumis sativus L.</title>
        <authorList>
            <person name="Huang S."/>
            <person name="Li R."/>
            <person name="Zhang Z."/>
            <person name="Li L."/>
            <person name="Gu X."/>
            <person name="Fan W."/>
            <person name="Lucas W.J."/>
            <person name="Wang X."/>
            <person name="Xie B."/>
            <person name="Ni P."/>
            <person name="Ren Y."/>
            <person name="Zhu H."/>
            <person name="Li J."/>
            <person name="Lin K."/>
            <person name="Jin W."/>
            <person name="Fei Z."/>
            <person name="Li G."/>
            <person name="Staub J."/>
            <person name="Kilian A."/>
            <person name="van der Vossen E.A."/>
            <person name="Wu Y."/>
            <person name="Guo J."/>
            <person name="He J."/>
            <person name="Jia Z."/>
            <person name="Ren Y."/>
            <person name="Tian G."/>
            <person name="Lu Y."/>
            <person name="Ruan J."/>
            <person name="Qian W."/>
            <person name="Wang M."/>
            <person name="Huang Q."/>
            <person name="Li B."/>
            <person name="Xuan Z."/>
            <person name="Cao J."/>
            <person name="Asan"/>
            <person name="Wu Z."/>
            <person name="Zhang J."/>
            <person name="Cai Q."/>
            <person name="Bai Y."/>
            <person name="Zhao B."/>
            <person name="Han Y."/>
            <person name="Li Y."/>
            <person name="Li X."/>
            <person name="Wang S."/>
            <person name="Shi Q."/>
            <person name="Liu S."/>
            <person name="Cho W.K."/>
            <person name="Kim J.Y."/>
            <person name="Xu Y."/>
            <person name="Heller-Uszynska K."/>
            <person name="Miao H."/>
            <person name="Cheng Z."/>
            <person name="Zhang S."/>
            <person name="Wu J."/>
            <person name="Yang Y."/>
            <person name="Kang H."/>
            <person name="Li M."/>
            <person name="Liang H."/>
            <person name="Ren X."/>
            <person name="Shi Z."/>
            <person name="Wen M."/>
            <person name="Jian M."/>
            <person name="Yang H."/>
            <person name="Zhang G."/>
            <person name="Yang Z."/>
            <person name="Chen R."/>
            <person name="Liu S."/>
            <person name="Li J."/>
            <person name="Ma L."/>
            <person name="Liu H."/>
            <person name="Zhou Y."/>
            <person name="Zhao J."/>
            <person name="Fang X."/>
            <person name="Li G."/>
            <person name="Fang L."/>
            <person name="Li Y."/>
            <person name="Liu D."/>
            <person name="Zheng H."/>
            <person name="Zhang Y."/>
            <person name="Qin N."/>
            <person name="Li Z."/>
            <person name="Yang G."/>
            <person name="Yang S."/>
            <person name="Bolund L."/>
            <person name="Kristiansen K."/>
            <person name="Zheng H."/>
            <person name="Li S."/>
            <person name="Zhang X."/>
            <person name="Yang H."/>
            <person name="Wang J."/>
            <person name="Sun R."/>
            <person name="Zhang B."/>
            <person name="Jiang S."/>
            <person name="Wang J."/>
            <person name="Du Y."/>
            <person name="Li S."/>
        </authorList>
    </citation>
    <scope>NUCLEOTIDE SEQUENCE [LARGE SCALE GENOMIC DNA]</scope>
    <source>
        <strain evidence="2">cv. 9930</strain>
    </source>
</reference>
<organism evidence="1 2">
    <name type="scientific">Cucumis sativus</name>
    <name type="common">Cucumber</name>
    <dbReference type="NCBI Taxonomy" id="3659"/>
    <lineage>
        <taxon>Eukaryota</taxon>
        <taxon>Viridiplantae</taxon>
        <taxon>Streptophyta</taxon>
        <taxon>Embryophyta</taxon>
        <taxon>Tracheophyta</taxon>
        <taxon>Spermatophyta</taxon>
        <taxon>Magnoliopsida</taxon>
        <taxon>eudicotyledons</taxon>
        <taxon>Gunneridae</taxon>
        <taxon>Pentapetalae</taxon>
        <taxon>rosids</taxon>
        <taxon>fabids</taxon>
        <taxon>Cucurbitales</taxon>
        <taxon>Cucurbitaceae</taxon>
        <taxon>Benincaseae</taxon>
        <taxon>Cucumis</taxon>
    </lineage>
</organism>
<sequence>MAETTTIKGMRSARINRIGEPATAISQPADEEVARHTTTCSCRIVNGDRRNQNAIRIQRTTCNLQQMIHDEGMACSREMAYGDSQLGCATRTEERCSGDRTKRKDQTLAESWILDGTASQI</sequence>
<dbReference type="EMBL" id="CM002925">
    <property type="protein sequence ID" value="KGN54514.1"/>
    <property type="molecule type" value="Genomic_DNA"/>
</dbReference>
<protein>
    <submittedName>
        <fullName evidence="1">Uncharacterized protein</fullName>
    </submittedName>
</protein>
<dbReference type="Gramene" id="KGN54514">
    <property type="protein sequence ID" value="KGN54514"/>
    <property type="gene ID" value="Csa_4G344590"/>
</dbReference>
<proteinExistence type="predicted"/>
<evidence type="ECO:0000313" key="2">
    <source>
        <dbReference type="Proteomes" id="UP000029981"/>
    </source>
</evidence>
<dbReference type="AlphaFoldDB" id="A0A0A0L0G4"/>
<dbReference type="Proteomes" id="UP000029981">
    <property type="component" value="Chromosome 4"/>
</dbReference>
<reference evidence="1 2" key="2">
    <citation type="journal article" date="2009" name="PLoS ONE">
        <title>An integrated genetic and cytogenetic map of the cucumber genome.</title>
        <authorList>
            <person name="Ren Y."/>
            <person name="Zhang Z."/>
            <person name="Liu J."/>
            <person name="Staub J.E."/>
            <person name="Han Y."/>
            <person name="Cheng Z."/>
            <person name="Li X."/>
            <person name="Lu J."/>
            <person name="Miao H."/>
            <person name="Kang H."/>
            <person name="Xie B."/>
            <person name="Gu X."/>
            <person name="Wang X."/>
            <person name="Du Y."/>
            <person name="Jin W."/>
            <person name="Huang S."/>
        </authorList>
    </citation>
    <scope>NUCLEOTIDE SEQUENCE [LARGE SCALE GENOMIC DNA]</scope>
    <source>
        <strain evidence="2">cv. 9930</strain>
    </source>
</reference>